<keyword evidence="5" id="KW-1185">Reference proteome</keyword>
<accession>A0A9Q0J5J1</accession>
<dbReference type="Pfam" id="PF03195">
    <property type="entry name" value="LOB"/>
    <property type="match status" value="1"/>
</dbReference>
<evidence type="ECO:0000256" key="1">
    <source>
        <dbReference type="ARBA" id="ARBA00005474"/>
    </source>
</evidence>
<dbReference type="InterPro" id="IPR004883">
    <property type="entry name" value="LOB"/>
</dbReference>
<reference evidence="4" key="1">
    <citation type="submission" date="2022-02" db="EMBL/GenBank/DDBJ databases">
        <authorList>
            <person name="Henning P.M."/>
            <person name="McCubbin A.G."/>
            <person name="Shore J.S."/>
        </authorList>
    </citation>
    <scope>NUCLEOTIDE SEQUENCE</scope>
    <source>
        <strain evidence="4">F60SS</strain>
        <tissue evidence="4">Leaves</tissue>
    </source>
</reference>
<dbReference type="EMBL" id="JAKUCV010006184">
    <property type="protein sequence ID" value="KAJ4828405.1"/>
    <property type="molecule type" value="Genomic_DNA"/>
</dbReference>
<keyword evidence="2" id="KW-0732">Signal</keyword>
<feature type="signal peptide" evidence="2">
    <location>
        <begin position="1"/>
        <end position="19"/>
    </location>
</feature>
<organism evidence="4 5">
    <name type="scientific">Turnera subulata</name>
    <dbReference type="NCBI Taxonomy" id="218843"/>
    <lineage>
        <taxon>Eukaryota</taxon>
        <taxon>Viridiplantae</taxon>
        <taxon>Streptophyta</taxon>
        <taxon>Embryophyta</taxon>
        <taxon>Tracheophyta</taxon>
        <taxon>Spermatophyta</taxon>
        <taxon>Magnoliopsida</taxon>
        <taxon>eudicotyledons</taxon>
        <taxon>Gunneridae</taxon>
        <taxon>Pentapetalae</taxon>
        <taxon>rosids</taxon>
        <taxon>fabids</taxon>
        <taxon>Malpighiales</taxon>
        <taxon>Passifloraceae</taxon>
        <taxon>Turnera</taxon>
    </lineage>
</organism>
<dbReference type="PROSITE" id="PS50891">
    <property type="entry name" value="LOB"/>
    <property type="match status" value="1"/>
</dbReference>
<gene>
    <name evidence="4" type="ORF">Tsubulata_027358</name>
</gene>
<proteinExistence type="inferred from homology"/>
<reference evidence="4" key="2">
    <citation type="journal article" date="2023" name="Plants (Basel)">
        <title>Annotation of the Turnera subulata (Passifloraceae) Draft Genome Reveals the S-Locus Evolved after the Divergence of Turneroideae from Passifloroideae in a Stepwise Manner.</title>
        <authorList>
            <person name="Henning P.M."/>
            <person name="Roalson E.H."/>
            <person name="Mir W."/>
            <person name="McCubbin A.G."/>
            <person name="Shore J.S."/>
        </authorList>
    </citation>
    <scope>NUCLEOTIDE SEQUENCE</scope>
    <source>
        <strain evidence="4">F60SS</strain>
    </source>
</reference>
<dbReference type="PANTHER" id="PTHR31301:SF21">
    <property type="entry name" value="LOB DOMAIN-CONTAINING PROTEIN 27-RELATED"/>
    <property type="match status" value="1"/>
</dbReference>
<feature type="domain" description="LOB" evidence="3">
    <location>
        <begin position="16"/>
        <end position="117"/>
    </location>
</feature>
<comment type="caution">
    <text evidence="4">The sequence shown here is derived from an EMBL/GenBank/DDBJ whole genome shotgun (WGS) entry which is preliminary data.</text>
</comment>
<evidence type="ECO:0000313" key="4">
    <source>
        <dbReference type="EMBL" id="KAJ4828405.1"/>
    </source>
</evidence>
<dbReference type="Proteomes" id="UP001141552">
    <property type="component" value="Unassembled WGS sequence"/>
</dbReference>
<evidence type="ECO:0000313" key="5">
    <source>
        <dbReference type="Proteomes" id="UP001141552"/>
    </source>
</evidence>
<evidence type="ECO:0000259" key="3">
    <source>
        <dbReference type="PROSITE" id="PS50891"/>
    </source>
</evidence>
<name>A0A9Q0J5J1_9ROSI</name>
<dbReference type="OrthoDB" id="1893065at2759"/>
<sequence length="334" mass="36770">MLLVLVMMTIKGGAHQACAVCKYQRRRCTKECPLAPYFPADQQKVFQNAHRLFGVKNITNILRQVPDTLKEEAMRSIKYQSDMRARFPVHGCLGIVCQLQMQLQQTIEEFRYVNAQLAMYRDHQNPALETTTFANISPPPPQQQQQQLSFPISCNSTDNDSLGLYQYHHQNPGGGGGGGGNNSGAMTLALNDFLGSGNSNNGCSGGVYGGGGGDHHHTTVATTTNRGDVMVKPLNLPNNYCGNMMNMSDMRSTQSQLFVPQGCPIQQEIQVSYDYDDIPFEAAADDSQSYIESKDAWKSSAESSWKNSVHSPGCFPDNNELKNVATRLSLTSIE</sequence>
<comment type="similarity">
    <text evidence="1">Belongs to the LOB domain-containing protein family.</text>
</comment>
<dbReference type="PANTHER" id="PTHR31301">
    <property type="entry name" value="LOB DOMAIN-CONTAINING PROTEIN 4-RELATED"/>
    <property type="match status" value="1"/>
</dbReference>
<evidence type="ECO:0000256" key="2">
    <source>
        <dbReference type="SAM" id="SignalP"/>
    </source>
</evidence>
<protein>
    <recommendedName>
        <fullName evidence="3">LOB domain-containing protein</fullName>
    </recommendedName>
</protein>
<dbReference type="AlphaFoldDB" id="A0A9Q0J5J1"/>
<feature type="chain" id="PRO_5040452907" description="LOB domain-containing protein" evidence="2">
    <location>
        <begin position="20"/>
        <end position="334"/>
    </location>
</feature>